<dbReference type="Gene3D" id="2.170.130.10">
    <property type="entry name" value="TonB-dependent receptor, plug domain"/>
    <property type="match status" value="1"/>
</dbReference>
<evidence type="ECO:0000313" key="6">
    <source>
        <dbReference type="Proteomes" id="UP000233398"/>
    </source>
</evidence>
<dbReference type="RefSeq" id="WP_101072142.1">
    <property type="nucleotide sequence ID" value="NZ_PISP01000001.1"/>
</dbReference>
<dbReference type="Gene3D" id="2.60.40.10">
    <property type="entry name" value="Immunoglobulins"/>
    <property type="match status" value="1"/>
</dbReference>
<dbReference type="OrthoDB" id="606851at2"/>
<keyword evidence="3" id="KW-0998">Cell outer membrane</keyword>
<dbReference type="Gene3D" id="2.40.170.20">
    <property type="entry name" value="TonB-dependent receptor, beta-barrel domain"/>
    <property type="match status" value="1"/>
</dbReference>
<evidence type="ECO:0000256" key="1">
    <source>
        <dbReference type="ARBA" id="ARBA00004442"/>
    </source>
</evidence>
<dbReference type="SUPFAM" id="SSF56935">
    <property type="entry name" value="Porins"/>
    <property type="match status" value="1"/>
</dbReference>
<comment type="caution">
    <text evidence="5">The sequence shown here is derived from an EMBL/GenBank/DDBJ whole genome shotgun (WGS) entry which is preliminary data.</text>
</comment>
<dbReference type="Pfam" id="PF14905">
    <property type="entry name" value="OMP_b-brl_3"/>
    <property type="match status" value="1"/>
</dbReference>
<dbReference type="Pfam" id="PF13620">
    <property type="entry name" value="CarboxypepD_reg"/>
    <property type="match status" value="1"/>
</dbReference>
<dbReference type="AlphaFoldDB" id="A0A2N0VL14"/>
<evidence type="ECO:0000313" key="5">
    <source>
        <dbReference type="EMBL" id="PKD44854.1"/>
    </source>
</evidence>
<evidence type="ECO:0000259" key="4">
    <source>
        <dbReference type="Pfam" id="PF14905"/>
    </source>
</evidence>
<dbReference type="InterPro" id="IPR037066">
    <property type="entry name" value="Plug_dom_sf"/>
</dbReference>
<proteinExistence type="predicted"/>
<organism evidence="5 6">
    <name type="scientific">Rhodohalobacter barkolensis</name>
    <dbReference type="NCBI Taxonomy" id="2053187"/>
    <lineage>
        <taxon>Bacteria</taxon>
        <taxon>Pseudomonadati</taxon>
        <taxon>Balneolota</taxon>
        <taxon>Balneolia</taxon>
        <taxon>Balneolales</taxon>
        <taxon>Balneolaceae</taxon>
        <taxon>Rhodohalobacter</taxon>
    </lineage>
</organism>
<feature type="domain" description="Outer membrane protein beta-barrel" evidence="4">
    <location>
        <begin position="381"/>
        <end position="785"/>
    </location>
</feature>
<dbReference type="PANTHER" id="PTHR40980">
    <property type="entry name" value="PLUG DOMAIN-CONTAINING PROTEIN"/>
    <property type="match status" value="1"/>
</dbReference>
<name>A0A2N0VL14_9BACT</name>
<keyword evidence="2" id="KW-0472">Membrane</keyword>
<dbReference type="SUPFAM" id="SSF49464">
    <property type="entry name" value="Carboxypeptidase regulatory domain-like"/>
    <property type="match status" value="1"/>
</dbReference>
<reference evidence="5 6" key="1">
    <citation type="submission" date="2017-11" db="EMBL/GenBank/DDBJ databases">
        <title>Rhodohalobacter 15182 sp. nov., isolated from a salt lake.</title>
        <authorList>
            <person name="Han S."/>
        </authorList>
    </citation>
    <scope>NUCLEOTIDE SEQUENCE [LARGE SCALE GENOMIC DNA]</scope>
    <source>
        <strain evidence="5 6">15182</strain>
    </source>
</reference>
<dbReference type="InterPro" id="IPR041700">
    <property type="entry name" value="OMP_b-brl_3"/>
</dbReference>
<dbReference type="Proteomes" id="UP000233398">
    <property type="component" value="Unassembled WGS sequence"/>
</dbReference>
<accession>A0A2N0VL14</accession>
<dbReference type="EMBL" id="PISP01000001">
    <property type="protein sequence ID" value="PKD44854.1"/>
    <property type="molecule type" value="Genomic_DNA"/>
</dbReference>
<gene>
    <name evidence="5" type="ORF">CWD77_05185</name>
</gene>
<dbReference type="PANTHER" id="PTHR40980:SF4">
    <property type="entry name" value="TONB-DEPENDENT RECEPTOR-LIKE BETA-BARREL DOMAIN-CONTAINING PROTEIN"/>
    <property type="match status" value="1"/>
</dbReference>
<dbReference type="InterPro" id="IPR036942">
    <property type="entry name" value="Beta-barrel_TonB_sf"/>
</dbReference>
<dbReference type="GO" id="GO:0009279">
    <property type="term" value="C:cell outer membrane"/>
    <property type="evidence" value="ECO:0007669"/>
    <property type="project" value="UniProtKB-SubCell"/>
</dbReference>
<evidence type="ECO:0000256" key="2">
    <source>
        <dbReference type="ARBA" id="ARBA00023136"/>
    </source>
</evidence>
<keyword evidence="6" id="KW-1185">Reference proteome</keyword>
<protein>
    <recommendedName>
        <fullName evidence="4">Outer membrane protein beta-barrel domain-containing protein</fullName>
    </recommendedName>
</protein>
<comment type="subcellular location">
    <subcellularLocation>
        <location evidence="1">Cell outer membrane</location>
    </subcellularLocation>
</comment>
<dbReference type="InterPro" id="IPR013783">
    <property type="entry name" value="Ig-like_fold"/>
</dbReference>
<sequence length="810" mass="91952">MSAKQLIRLFAILFILFFHNMEVRSQTVITGVVIEESGSTLPGANVLLLLPSDSALVKGTVTDNAGYFELNNIDPGRYLLSVSMIGFRRYYSPAFEVNQNSIEFDTITLQVSLEQMEEVDVTARRPLFEQKIDRLVVNVQSSITSSGSSVLQVLEKSPGVQVNRQSNTISLSGKSGVRVMINDKLVRLPIDAVVQMLNGMSAANIEQIELITTPPARYDAEGDAGIIHIKMTEFSEMGTTGTVGINAGYNYAETLGGNFNISRRVDKLAMFLDYTINYDRTQNNWNNERSLETNNFIEEVRMENIRKPSISNQNARMGLEYKVGQKTTAGLLLEGNQRHWKTRDLSENFRSFNPSSSLLTEMSVRETNRWKDGMINLSLDHTFKKNRSLHFDADYLYYKNDNPSFYVNSFVEGDISRLENESIDVEKETPIHIRVVKLDYIHELSDKFTIETGAKGALSDFRNTVSVLNLIQNDWIVNDTFSQNANLSEKTGALYLSGSWKPGETVGVNAGLRYEYTDRLLSTPDSHGLVDLQGGYLFPTLFIQKSFPNENSVGFSYSRRITRPNFNDLAPFVFFLDPNTFLSGNPDLNPAVSDALKMDYNHKQFLLSLQYSYTKDGIVSFQPEVNQNTNEQVYKTQNLNYFRTYAINTSLPFYFTTWWEMRTNVSGQYQVFRTAHMDENQTQDMYSYSANITNMIDMQRDFSLEISGYYQSKRSAGLLHFKPQGALNVGIQKRVASDRGTIRLSADDLFYTDLMRYSTNIPSVNLDSHGVYDYGSRNIKLTFTWNFGNSKIESINMSTGSEEEQSRVTN</sequence>
<evidence type="ECO:0000256" key="3">
    <source>
        <dbReference type="ARBA" id="ARBA00023237"/>
    </source>
</evidence>
<dbReference type="InterPro" id="IPR008969">
    <property type="entry name" value="CarboxyPept-like_regulatory"/>
</dbReference>